<evidence type="ECO:0000256" key="1">
    <source>
        <dbReference type="ARBA" id="ARBA00004141"/>
    </source>
</evidence>
<evidence type="ECO:0000313" key="7">
    <source>
        <dbReference type="EMBL" id="MBL4931722.1"/>
    </source>
</evidence>
<gene>
    <name evidence="7" type="ORF">JK634_07900</name>
</gene>
<reference evidence="7" key="1">
    <citation type="submission" date="2021-01" db="EMBL/GenBank/DDBJ databases">
        <title>Genome public.</title>
        <authorList>
            <person name="Liu C."/>
            <person name="Sun Q."/>
        </authorList>
    </citation>
    <scope>NUCLEOTIDE SEQUENCE</scope>
    <source>
        <strain evidence="7">YIM B02565</strain>
    </source>
</reference>
<dbReference type="GO" id="GO:0140359">
    <property type="term" value="F:ABC-type transporter activity"/>
    <property type="evidence" value="ECO:0007669"/>
    <property type="project" value="InterPro"/>
</dbReference>
<dbReference type="AlphaFoldDB" id="A0A937K3K3"/>
<feature type="transmembrane region" description="Helical" evidence="5">
    <location>
        <begin position="130"/>
        <end position="155"/>
    </location>
</feature>
<feature type="transmembrane region" description="Helical" evidence="5">
    <location>
        <begin position="53"/>
        <end position="74"/>
    </location>
</feature>
<sequence>MDRRRKTSSNSLNGAKLRKNILKSYWEGTIMELSLRKINALFKKEIKDLGKNMNVSIMYFLPIIFSVIYSKILGASSSEEGIGKSYILIMCLGMSLTLITGFCIAMLIAEEKEKNTLRTLMLSGVSAAEFLAGKALITLLLTEIIDIVIFFIIGIEVKYLGIYILLTTPVIFTMIELGAVIGILSPNQMSTGVIGMPVLFVFLMLPIFSRFNKTFETLAGIIPNTHMNTMLEKSLKGEALGSGDIKRIAIMIAWIIIGALIFVFVYKKRGLDK</sequence>
<evidence type="ECO:0000259" key="6">
    <source>
        <dbReference type="Pfam" id="PF12698"/>
    </source>
</evidence>
<keyword evidence="2 5" id="KW-0812">Transmembrane</keyword>
<dbReference type="EMBL" id="JAESWA010000022">
    <property type="protein sequence ID" value="MBL4931722.1"/>
    <property type="molecule type" value="Genomic_DNA"/>
</dbReference>
<dbReference type="Pfam" id="PF12698">
    <property type="entry name" value="ABC2_membrane_3"/>
    <property type="match status" value="1"/>
</dbReference>
<feature type="transmembrane region" description="Helical" evidence="5">
    <location>
        <begin position="161"/>
        <end position="184"/>
    </location>
</feature>
<feature type="transmembrane region" description="Helical" evidence="5">
    <location>
        <begin position="191"/>
        <end position="208"/>
    </location>
</feature>
<keyword evidence="3 5" id="KW-1133">Transmembrane helix</keyword>
<evidence type="ECO:0000256" key="2">
    <source>
        <dbReference type="ARBA" id="ARBA00022692"/>
    </source>
</evidence>
<comment type="caution">
    <text evidence="7">The sequence shown here is derived from an EMBL/GenBank/DDBJ whole genome shotgun (WGS) entry which is preliminary data.</text>
</comment>
<keyword evidence="4 5" id="KW-0472">Membrane</keyword>
<feature type="transmembrane region" description="Helical" evidence="5">
    <location>
        <begin position="86"/>
        <end position="109"/>
    </location>
</feature>
<dbReference type="Proteomes" id="UP000623681">
    <property type="component" value="Unassembled WGS sequence"/>
</dbReference>
<comment type="subcellular location">
    <subcellularLocation>
        <location evidence="1">Membrane</location>
        <topology evidence="1">Multi-pass membrane protein</topology>
    </subcellularLocation>
</comment>
<organism evidence="7 8">
    <name type="scientific">Clostridium paridis</name>
    <dbReference type="NCBI Taxonomy" id="2803863"/>
    <lineage>
        <taxon>Bacteria</taxon>
        <taxon>Bacillati</taxon>
        <taxon>Bacillota</taxon>
        <taxon>Clostridia</taxon>
        <taxon>Eubacteriales</taxon>
        <taxon>Clostridiaceae</taxon>
        <taxon>Clostridium</taxon>
    </lineage>
</organism>
<evidence type="ECO:0000256" key="4">
    <source>
        <dbReference type="ARBA" id="ARBA00023136"/>
    </source>
</evidence>
<dbReference type="InterPro" id="IPR013525">
    <property type="entry name" value="ABC2_TM"/>
</dbReference>
<evidence type="ECO:0000256" key="3">
    <source>
        <dbReference type="ARBA" id="ARBA00022989"/>
    </source>
</evidence>
<dbReference type="GO" id="GO:0016020">
    <property type="term" value="C:membrane"/>
    <property type="evidence" value="ECO:0007669"/>
    <property type="project" value="UniProtKB-SubCell"/>
</dbReference>
<evidence type="ECO:0000256" key="5">
    <source>
        <dbReference type="SAM" id="Phobius"/>
    </source>
</evidence>
<name>A0A937K3K3_9CLOT</name>
<protein>
    <submittedName>
        <fullName evidence="7">ABC transporter permease</fullName>
    </submittedName>
</protein>
<proteinExistence type="predicted"/>
<accession>A0A937K3K3</accession>
<dbReference type="PANTHER" id="PTHR43471">
    <property type="entry name" value="ABC TRANSPORTER PERMEASE"/>
    <property type="match status" value="1"/>
</dbReference>
<dbReference type="PANTHER" id="PTHR43471:SF1">
    <property type="entry name" value="ABC TRANSPORTER PERMEASE PROTEIN NOSY-RELATED"/>
    <property type="match status" value="1"/>
</dbReference>
<feature type="domain" description="ABC-2 type transporter transmembrane" evidence="6">
    <location>
        <begin position="27"/>
        <end position="263"/>
    </location>
</feature>
<feature type="transmembrane region" description="Helical" evidence="5">
    <location>
        <begin position="248"/>
        <end position="266"/>
    </location>
</feature>
<evidence type="ECO:0000313" key="8">
    <source>
        <dbReference type="Proteomes" id="UP000623681"/>
    </source>
</evidence>
<keyword evidence="8" id="KW-1185">Reference proteome</keyword>